<dbReference type="AlphaFoldDB" id="A0A7N0TL30"/>
<proteinExistence type="predicted"/>
<sequence>MQIHAQRFERQTDSYYKYRTRAQHPPTWSGLSKVYSMVHPIAEANEQSPYGELSPAEFYARHSVSHSSDFIINSRGLRLFAQSWTPLPPVKILGVVAVVHGFAAESSWLMELTAVHIAKS</sequence>
<dbReference type="EnsemblPlants" id="Kaladp0039s0577.1.v1.1">
    <property type="protein sequence ID" value="Kaladp0039s0577.1.v1.1"/>
    <property type="gene ID" value="Kaladp0039s0577.v1.1"/>
</dbReference>
<evidence type="ECO:0000313" key="2">
    <source>
        <dbReference type="Proteomes" id="UP000594263"/>
    </source>
</evidence>
<evidence type="ECO:0000313" key="1">
    <source>
        <dbReference type="EnsemblPlants" id="Kaladp0039s0577.1.v1.1"/>
    </source>
</evidence>
<reference evidence="1" key="1">
    <citation type="submission" date="2021-01" db="UniProtKB">
        <authorList>
            <consortium name="EnsemblPlants"/>
        </authorList>
    </citation>
    <scope>IDENTIFICATION</scope>
</reference>
<dbReference type="Gramene" id="Kaladp0039s0577.1.v1.1">
    <property type="protein sequence ID" value="Kaladp0039s0577.1.v1.1"/>
    <property type="gene ID" value="Kaladp0039s0577.v1.1"/>
</dbReference>
<name>A0A7N0TL30_KALFE</name>
<dbReference type="Proteomes" id="UP000594263">
    <property type="component" value="Unplaced"/>
</dbReference>
<dbReference type="OMA" id="HYTSICG"/>
<protein>
    <submittedName>
        <fullName evidence="1">Uncharacterized protein</fullName>
    </submittedName>
</protein>
<organism evidence="1 2">
    <name type="scientific">Kalanchoe fedtschenkoi</name>
    <name type="common">Lavender scallops</name>
    <name type="synonym">South American air plant</name>
    <dbReference type="NCBI Taxonomy" id="63787"/>
    <lineage>
        <taxon>Eukaryota</taxon>
        <taxon>Viridiplantae</taxon>
        <taxon>Streptophyta</taxon>
        <taxon>Embryophyta</taxon>
        <taxon>Tracheophyta</taxon>
        <taxon>Spermatophyta</taxon>
        <taxon>Magnoliopsida</taxon>
        <taxon>eudicotyledons</taxon>
        <taxon>Gunneridae</taxon>
        <taxon>Pentapetalae</taxon>
        <taxon>Saxifragales</taxon>
        <taxon>Crassulaceae</taxon>
        <taxon>Kalanchoe</taxon>
    </lineage>
</organism>
<keyword evidence="2" id="KW-1185">Reference proteome</keyword>
<accession>A0A7N0TL30</accession>